<dbReference type="PANTHER" id="PTHR39662:SF1">
    <property type="entry name" value="DUF354 DOMAIN-CONTAINING PROTEIN"/>
    <property type="match status" value="1"/>
</dbReference>
<dbReference type="PIRSF" id="PIRSF005357">
    <property type="entry name" value="UCP005357"/>
    <property type="match status" value="1"/>
</dbReference>
<dbReference type="OrthoDB" id="185087at2157"/>
<dbReference type="EMBL" id="CSTE01000005">
    <property type="protein sequence ID" value="CQR52942.1"/>
    <property type="molecule type" value="Genomic_DNA"/>
</dbReference>
<proteinExistence type="predicted"/>
<evidence type="ECO:0000313" key="1">
    <source>
        <dbReference type="EMBL" id="CQR52942.1"/>
    </source>
</evidence>
<name>A0A0D6JWE4_9EURY</name>
<gene>
    <name evidence="1" type="ORF">BN996_03379</name>
</gene>
<dbReference type="PANTHER" id="PTHR39662">
    <property type="entry name" value="DUF354 DOMAIN-CONTAINING PROTEIN-RELATED"/>
    <property type="match status" value="1"/>
</dbReference>
<sequence length="341" mass="37268">MDILITIQHPAHVHFFKHAIDEFEARGHEVYVRALDKDVALDLLDEYEIDYEVVGSRGDSLVGVALSTLGIEYRLFRAARDIDPDVVASIGGFEAAHVAKLVGADCVVFTDTEHATLSNALTFPFADEVATPKCYRDDAGSNHYRYPSYHELAYLHPDRFDPDPAALDGLPVDADDTYAVVRLVSWGAAHDVGDEGLDGLTGLVSRLEDAGATVLISAEGDSLPPALADYAITIDPHLIHHVLAYADLFVGESGTMASESAVLGTPTVYVHSANPGLMRDLASFDLLFGYHGERRNERAANQAVDILRSTDADWEARRRRLLEENVDATDVIVERVLATEK</sequence>
<dbReference type="RefSeq" id="WP_089780954.1">
    <property type="nucleotide sequence ID" value="NZ_CABLRR010000005.1"/>
</dbReference>
<reference evidence="2" key="1">
    <citation type="submission" date="2015-03" db="EMBL/GenBank/DDBJ databases">
        <authorList>
            <person name="Urmite Genomes"/>
        </authorList>
    </citation>
    <scope>NUCLEOTIDE SEQUENCE [LARGE SCALE GENOMIC DNA]</scope>
    <source>
        <strain evidence="2">Arc-Hr</strain>
    </source>
</reference>
<evidence type="ECO:0000313" key="2">
    <source>
        <dbReference type="Proteomes" id="UP000198902"/>
    </source>
</evidence>
<dbReference type="Pfam" id="PF04007">
    <property type="entry name" value="DUF354"/>
    <property type="match status" value="1"/>
</dbReference>
<dbReference type="Proteomes" id="UP000198902">
    <property type="component" value="Unassembled WGS sequence"/>
</dbReference>
<protein>
    <recommendedName>
        <fullName evidence="3">DUF354 domain-containing protein</fullName>
    </recommendedName>
</protein>
<evidence type="ECO:0008006" key="3">
    <source>
        <dbReference type="Google" id="ProtNLM"/>
    </source>
</evidence>
<keyword evidence="2" id="KW-1185">Reference proteome</keyword>
<dbReference type="InterPro" id="IPR007152">
    <property type="entry name" value="DUF354"/>
</dbReference>
<dbReference type="AlphaFoldDB" id="A0A0D6JWE4"/>
<dbReference type="SUPFAM" id="SSF53756">
    <property type="entry name" value="UDP-Glycosyltransferase/glycogen phosphorylase"/>
    <property type="match status" value="1"/>
</dbReference>
<accession>A0A0D6JWE4</accession>
<organism evidence="1 2">
    <name type="scientific">Haloferax massiliensis</name>
    <dbReference type="NCBI Taxonomy" id="1476858"/>
    <lineage>
        <taxon>Archaea</taxon>
        <taxon>Methanobacteriati</taxon>
        <taxon>Methanobacteriota</taxon>
        <taxon>Stenosarchaea group</taxon>
        <taxon>Halobacteria</taxon>
        <taxon>Halobacteriales</taxon>
        <taxon>Haloferacaceae</taxon>
        <taxon>Haloferax</taxon>
    </lineage>
</organism>